<organism evidence="3 4">
    <name type="scientific">Novosphingobium pentaromativorans</name>
    <dbReference type="NCBI Taxonomy" id="205844"/>
    <lineage>
        <taxon>Bacteria</taxon>
        <taxon>Pseudomonadati</taxon>
        <taxon>Pseudomonadota</taxon>
        <taxon>Alphaproteobacteria</taxon>
        <taxon>Sphingomonadales</taxon>
        <taxon>Sphingomonadaceae</taxon>
        <taxon>Novosphingobium</taxon>
    </lineage>
</organism>
<name>A0A2W5QVY8_9SPHN</name>
<reference evidence="3 4" key="1">
    <citation type="submission" date="2017-08" db="EMBL/GenBank/DDBJ databases">
        <title>Infants hospitalized years apart are colonized by the same room-sourced microbial strains.</title>
        <authorList>
            <person name="Brooks B."/>
            <person name="Olm M.R."/>
            <person name="Firek B.A."/>
            <person name="Baker R."/>
            <person name="Thomas B.C."/>
            <person name="Morowitz M.J."/>
            <person name="Banfield J.F."/>
        </authorList>
    </citation>
    <scope>NUCLEOTIDE SEQUENCE [LARGE SCALE GENOMIC DNA]</scope>
    <source>
        <strain evidence="3">S2_005_002_R2_33</strain>
    </source>
</reference>
<keyword evidence="1" id="KW-0812">Transmembrane</keyword>
<dbReference type="InterPro" id="IPR007349">
    <property type="entry name" value="DUF418"/>
</dbReference>
<feature type="transmembrane region" description="Helical" evidence="1">
    <location>
        <begin position="81"/>
        <end position="114"/>
    </location>
</feature>
<evidence type="ECO:0000256" key="1">
    <source>
        <dbReference type="SAM" id="Phobius"/>
    </source>
</evidence>
<feature type="transmembrane region" description="Helical" evidence="1">
    <location>
        <begin position="272"/>
        <end position="294"/>
    </location>
</feature>
<evidence type="ECO:0000259" key="2">
    <source>
        <dbReference type="Pfam" id="PF04235"/>
    </source>
</evidence>
<proteinExistence type="predicted"/>
<dbReference type="PANTHER" id="PTHR30590">
    <property type="entry name" value="INNER MEMBRANE PROTEIN"/>
    <property type="match status" value="1"/>
</dbReference>
<feature type="transmembrane region" description="Helical" evidence="1">
    <location>
        <begin position="315"/>
        <end position="335"/>
    </location>
</feature>
<keyword evidence="1" id="KW-1133">Transmembrane helix</keyword>
<feature type="transmembrane region" description="Helical" evidence="1">
    <location>
        <begin position="347"/>
        <end position="366"/>
    </location>
</feature>
<dbReference type="Proteomes" id="UP000249082">
    <property type="component" value="Unassembled WGS sequence"/>
</dbReference>
<accession>A0A2W5QVY8</accession>
<evidence type="ECO:0000313" key="3">
    <source>
        <dbReference type="EMBL" id="PZQ55600.1"/>
    </source>
</evidence>
<feature type="domain" description="DUF418" evidence="2">
    <location>
        <begin position="222"/>
        <end position="381"/>
    </location>
</feature>
<comment type="caution">
    <text evidence="3">The sequence shown here is derived from an EMBL/GenBank/DDBJ whole genome shotgun (WGS) entry which is preliminary data.</text>
</comment>
<evidence type="ECO:0000313" key="4">
    <source>
        <dbReference type="Proteomes" id="UP000249082"/>
    </source>
</evidence>
<dbReference type="Pfam" id="PF04235">
    <property type="entry name" value="DUF418"/>
    <property type="match status" value="1"/>
</dbReference>
<feature type="transmembrane region" description="Helical" evidence="1">
    <location>
        <begin position="120"/>
        <end position="142"/>
    </location>
</feature>
<dbReference type="AlphaFoldDB" id="A0A2W5QVY8"/>
<dbReference type="PANTHER" id="PTHR30590:SF2">
    <property type="entry name" value="INNER MEMBRANE PROTEIN"/>
    <property type="match status" value="1"/>
</dbReference>
<sequence length="394" mass="42977">MLGILAINISGFAGPSLGSLTPHVPAPVGLPDEAAWAFGFLFFEGKMRALFAMLFGAGIALQCEKMDARGREGDVLQVRRLAWLMLFGMAHYLLLWWGDILFVYACCGIAVLFVRRLPCAVLLGIAAGVIVTATAINLWTALPLAAAEEAVRLGTASLSQQQAVAARLDLYQANTLAQSALYHAGFLDIALAKLRGDPLWLFTVTAHAWSEVLPLMLLGVVLLRSGFFEGHWPATTMRWLRIGATIAGLALTLAVLAWAWPRHFPPIAMAALLGYGLWPAHLLTALGYAALLVWTAPGLARTRIGKRLIAAGRLAFSNYIGTSLLMCALFYGWGLDLFGKAGPLDQWAFVLIGWMVMLGWGEAWLIRYRRGPLELVWRSLVEQKRLKNRVPASA</sequence>
<keyword evidence="1" id="KW-0472">Membrane</keyword>
<dbReference type="InterPro" id="IPR052529">
    <property type="entry name" value="Bact_Transport_Assoc"/>
</dbReference>
<dbReference type="EMBL" id="QFPX01000006">
    <property type="protein sequence ID" value="PZQ55600.1"/>
    <property type="molecule type" value="Genomic_DNA"/>
</dbReference>
<gene>
    <name evidence="3" type="ORF">DI555_09360</name>
</gene>
<feature type="transmembrane region" description="Helical" evidence="1">
    <location>
        <begin position="239"/>
        <end position="260"/>
    </location>
</feature>
<feature type="transmembrane region" description="Helical" evidence="1">
    <location>
        <begin position="206"/>
        <end position="227"/>
    </location>
</feature>
<protein>
    <submittedName>
        <fullName evidence="3">DUF418 domain-containing protein</fullName>
    </submittedName>
</protein>